<gene>
    <name evidence="1" type="ORF">LAC1533_0450</name>
</gene>
<dbReference type="EMBL" id="LT630287">
    <property type="protein sequence ID" value="SFV39870.1"/>
    <property type="molecule type" value="Genomic_DNA"/>
</dbReference>
<dbReference type="AlphaFoldDB" id="A0A1K1KLZ6"/>
<name>A0A1K1KLZ6_9LACO</name>
<evidence type="ECO:0000313" key="2">
    <source>
        <dbReference type="Proteomes" id="UP000190935"/>
    </source>
</evidence>
<protein>
    <submittedName>
        <fullName evidence="1">Uncharacterized protein</fullName>
    </submittedName>
</protein>
<dbReference type="KEGG" id="laca:LAC1533_0450"/>
<organism evidence="1 2">
    <name type="scientific">Ligilactobacillus acidipiscis</name>
    <dbReference type="NCBI Taxonomy" id="89059"/>
    <lineage>
        <taxon>Bacteria</taxon>
        <taxon>Bacillati</taxon>
        <taxon>Bacillota</taxon>
        <taxon>Bacilli</taxon>
        <taxon>Lactobacillales</taxon>
        <taxon>Lactobacillaceae</taxon>
        <taxon>Ligilactobacillus</taxon>
    </lineage>
</organism>
<proteinExistence type="predicted"/>
<reference evidence="2" key="1">
    <citation type="submission" date="2016-11" db="EMBL/GenBank/DDBJ databases">
        <authorList>
            <person name="Papadimitriou K."/>
        </authorList>
    </citation>
    <scope>NUCLEOTIDE SEQUENCE [LARGE SCALE GENOMIC DNA]</scope>
    <source>
        <strain evidence="2">ACA-DC 1533</strain>
    </source>
</reference>
<evidence type="ECO:0000313" key="1">
    <source>
        <dbReference type="EMBL" id="SFV39870.1"/>
    </source>
</evidence>
<sequence>MTTTKNSKTMSGTVAFSIVLFMTKKKNKLKYLAIFALH</sequence>
<dbReference type="Proteomes" id="UP000190935">
    <property type="component" value="Chromosome I"/>
</dbReference>
<accession>A0A1K1KLZ6</accession>